<gene>
    <name evidence="2" type="ORF">OU415_13900</name>
</gene>
<organism evidence="2 3">
    <name type="scientific">Saccharopolyspora oryzae</name>
    <dbReference type="NCBI Taxonomy" id="2997343"/>
    <lineage>
        <taxon>Bacteria</taxon>
        <taxon>Bacillati</taxon>
        <taxon>Actinomycetota</taxon>
        <taxon>Actinomycetes</taxon>
        <taxon>Pseudonocardiales</taxon>
        <taxon>Pseudonocardiaceae</taxon>
        <taxon>Saccharopolyspora</taxon>
    </lineage>
</organism>
<comment type="caution">
    <text evidence="2">The sequence shown here is derived from an EMBL/GenBank/DDBJ whole genome shotgun (WGS) entry which is preliminary data.</text>
</comment>
<proteinExistence type="predicted"/>
<evidence type="ECO:0000259" key="1">
    <source>
        <dbReference type="Pfam" id="PF04149"/>
    </source>
</evidence>
<protein>
    <submittedName>
        <fullName evidence="2">DUF397 domain-containing protein</fullName>
    </submittedName>
</protein>
<evidence type="ECO:0000313" key="2">
    <source>
        <dbReference type="EMBL" id="MDA3626535.1"/>
    </source>
</evidence>
<dbReference type="InterPro" id="IPR007278">
    <property type="entry name" value="DUF397"/>
</dbReference>
<dbReference type="Proteomes" id="UP001210380">
    <property type="component" value="Unassembled WGS sequence"/>
</dbReference>
<reference evidence="2 3" key="1">
    <citation type="submission" date="2022-11" db="EMBL/GenBank/DDBJ databases">
        <title>Draft genome sequence of Saccharopolyspora sp. WRP15-2 isolated from rhizosphere soils of wild rice in Thailand.</title>
        <authorList>
            <person name="Duangmal K."/>
            <person name="Kammanee S."/>
            <person name="Muangham S."/>
        </authorList>
    </citation>
    <scope>NUCLEOTIDE SEQUENCE [LARGE SCALE GENOMIC DNA]</scope>
    <source>
        <strain evidence="2 3">WRP15-2</strain>
    </source>
</reference>
<dbReference type="RefSeq" id="WP_270949136.1">
    <property type="nucleotide sequence ID" value="NZ_JAQGLA010000016.1"/>
</dbReference>
<evidence type="ECO:0000313" key="3">
    <source>
        <dbReference type="Proteomes" id="UP001210380"/>
    </source>
</evidence>
<sequence length="64" mass="7087">MIGVTITNWRKSSRSGTHNCVEVGRCGDGAAVRDTKDRSAGHLTVDRERWSDFLAAVKTDKFGY</sequence>
<dbReference type="EMBL" id="JAQGLA010000016">
    <property type="protein sequence ID" value="MDA3626535.1"/>
    <property type="molecule type" value="Genomic_DNA"/>
</dbReference>
<name>A0ABT4UXU9_9PSEU</name>
<accession>A0ABT4UXU9</accession>
<dbReference type="Pfam" id="PF04149">
    <property type="entry name" value="DUF397"/>
    <property type="match status" value="1"/>
</dbReference>
<feature type="domain" description="DUF397" evidence="1">
    <location>
        <begin position="8"/>
        <end position="58"/>
    </location>
</feature>
<keyword evidence="3" id="KW-1185">Reference proteome</keyword>